<evidence type="ECO:0000256" key="13">
    <source>
        <dbReference type="ARBA" id="ARBA00023136"/>
    </source>
</evidence>
<dbReference type="Pfam" id="PF02654">
    <property type="entry name" value="CobS"/>
    <property type="match status" value="1"/>
</dbReference>
<evidence type="ECO:0000313" key="20">
    <source>
        <dbReference type="EMBL" id="NBI06487.1"/>
    </source>
</evidence>
<evidence type="ECO:0000256" key="5">
    <source>
        <dbReference type="ARBA" id="ARBA00013200"/>
    </source>
</evidence>
<dbReference type="InterPro" id="IPR003805">
    <property type="entry name" value="CobS"/>
</dbReference>
<feature type="transmembrane region" description="Helical" evidence="19">
    <location>
        <begin position="219"/>
        <end position="238"/>
    </location>
</feature>
<dbReference type="HAMAP" id="MF_00719">
    <property type="entry name" value="CobS"/>
    <property type="match status" value="1"/>
</dbReference>
<dbReference type="GO" id="GO:0051073">
    <property type="term" value="F:adenosylcobinamide-GDP ribazoletransferase activity"/>
    <property type="evidence" value="ECO:0007669"/>
    <property type="project" value="UniProtKB-UniRule"/>
</dbReference>
<dbReference type="GO" id="GO:0005886">
    <property type="term" value="C:plasma membrane"/>
    <property type="evidence" value="ECO:0007669"/>
    <property type="project" value="UniProtKB-SubCell"/>
</dbReference>
<comment type="function">
    <text evidence="14 19">Joins adenosylcobinamide-GDP and alpha-ribazole to generate adenosylcobalamin (Ado-cobalamin). Also synthesizes adenosylcobalamin 5'-phosphate from adenosylcobinamide-GDP and alpha-ribazole 5'-phosphate.</text>
</comment>
<keyword evidence="7 19" id="KW-1003">Cell membrane</keyword>
<evidence type="ECO:0000256" key="17">
    <source>
        <dbReference type="ARBA" id="ARBA00048623"/>
    </source>
</evidence>
<name>A0A845QUE2_9CLOT</name>
<feature type="transmembrane region" description="Helical" evidence="19">
    <location>
        <begin position="63"/>
        <end position="84"/>
    </location>
</feature>
<evidence type="ECO:0000256" key="18">
    <source>
        <dbReference type="ARBA" id="ARBA00049504"/>
    </source>
</evidence>
<feature type="transmembrane region" description="Helical" evidence="19">
    <location>
        <begin position="33"/>
        <end position="51"/>
    </location>
</feature>
<evidence type="ECO:0000256" key="9">
    <source>
        <dbReference type="ARBA" id="ARBA00022679"/>
    </source>
</evidence>
<comment type="caution">
    <text evidence="20">The sequence shown here is derived from an EMBL/GenBank/DDBJ whole genome shotgun (WGS) entry which is preliminary data.</text>
</comment>
<dbReference type="AlphaFoldDB" id="A0A845QUE2"/>
<dbReference type="PANTHER" id="PTHR34148:SF1">
    <property type="entry name" value="ADENOSYLCOBINAMIDE-GDP RIBAZOLETRANSFERASE"/>
    <property type="match status" value="1"/>
</dbReference>
<comment type="pathway">
    <text evidence="3 19">Cofactor biosynthesis; adenosylcobalamin biosynthesis; adenosylcobalamin from cob(II)yrinate a,c-diamide: step 7/7.</text>
</comment>
<proteinExistence type="inferred from homology"/>
<evidence type="ECO:0000256" key="2">
    <source>
        <dbReference type="ARBA" id="ARBA00004651"/>
    </source>
</evidence>
<evidence type="ECO:0000256" key="8">
    <source>
        <dbReference type="ARBA" id="ARBA00022573"/>
    </source>
</evidence>
<evidence type="ECO:0000256" key="1">
    <source>
        <dbReference type="ARBA" id="ARBA00001946"/>
    </source>
</evidence>
<keyword evidence="8 19" id="KW-0169">Cobalamin biosynthesis</keyword>
<reference evidence="20 21" key="1">
    <citation type="submission" date="2018-08" db="EMBL/GenBank/DDBJ databases">
        <title>Murine metabolic-syndrome-specific gut microbial biobank.</title>
        <authorList>
            <person name="Liu C."/>
        </authorList>
    </citation>
    <scope>NUCLEOTIDE SEQUENCE [LARGE SCALE GENOMIC DNA]</scope>
    <source>
        <strain evidence="20 21">583</strain>
    </source>
</reference>
<evidence type="ECO:0000256" key="11">
    <source>
        <dbReference type="ARBA" id="ARBA00022842"/>
    </source>
</evidence>
<dbReference type="EC" id="2.7.8.26" evidence="5 19"/>
<evidence type="ECO:0000256" key="12">
    <source>
        <dbReference type="ARBA" id="ARBA00022989"/>
    </source>
</evidence>
<evidence type="ECO:0000256" key="19">
    <source>
        <dbReference type="HAMAP-Rule" id="MF_00719"/>
    </source>
</evidence>
<feature type="transmembrane region" description="Helical" evidence="19">
    <location>
        <begin position="173"/>
        <end position="204"/>
    </location>
</feature>
<dbReference type="NCBIfam" id="TIGR00317">
    <property type="entry name" value="cobS"/>
    <property type="match status" value="1"/>
</dbReference>
<keyword evidence="12 19" id="KW-1133">Transmembrane helix</keyword>
<protein>
    <recommendedName>
        <fullName evidence="6 19">Adenosylcobinamide-GDP ribazoletransferase</fullName>
        <ecNumber evidence="5 19">2.7.8.26</ecNumber>
    </recommendedName>
    <alternativeName>
        <fullName evidence="16 19">Cobalamin synthase</fullName>
    </alternativeName>
    <alternativeName>
        <fullName evidence="15 19">Cobalamin-5'-phosphate synthase</fullName>
    </alternativeName>
</protein>
<feature type="transmembrane region" description="Helical" evidence="19">
    <location>
        <begin position="133"/>
        <end position="153"/>
    </location>
</feature>
<evidence type="ECO:0000256" key="16">
    <source>
        <dbReference type="ARBA" id="ARBA00032853"/>
    </source>
</evidence>
<keyword evidence="13 19" id="KW-0472">Membrane</keyword>
<dbReference type="PANTHER" id="PTHR34148">
    <property type="entry name" value="ADENOSYLCOBINAMIDE-GDP RIBAZOLETRANSFERASE"/>
    <property type="match status" value="1"/>
</dbReference>
<dbReference type="GO" id="GO:0008818">
    <property type="term" value="F:cobalamin 5'-phosphate synthase activity"/>
    <property type="evidence" value="ECO:0007669"/>
    <property type="project" value="UniProtKB-UniRule"/>
</dbReference>
<dbReference type="GO" id="GO:0009236">
    <property type="term" value="P:cobalamin biosynthetic process"/>
    <property type="evidence" value="ECO:0007669"/>
    <property type="project" value="UniProtKB-UniRule"/>
</dbReference>
<organism evidence="20 21">
    <name type="scientific">Senegalia massiliensis</name>
    <dbReference type="NCBI Taxonomy" id="1720316"/>
    <lineage>
        <taxon>Bacteria</taxon>
        <taxon>Bacillati</taxon>
        <taxon>Bacillota</taxon>
        <taxon>Clostridia</taxon>
        <taxon>Eubacteriales</taxon>
        <taxon>Clostridiaceae</taxon>
        <taxon>Senegalia</taxon>
    </lineage>
</organism>
<dbReference type="Proteomes" id="UP000467132">
    <property type="component" value="Unassembled WGS sequence"/>
</dbReference>
<keyword evidence="9 19" id="KW-0808">Transferase</keyword>
<dbReference type="UniPathway" id="UPA00148">
    <property type="reaction ID" value="UER00238"/>
</dbReference>
<feature type="transmembrane region" description="Helical" evidence="19">
    <location>
        <begin position="105"/>
        <end position="127"/>
    </location>
</feature>
<comment type="subcellular location">
    <subcellularLocation>
        <location evidence="2 19">Cell membrane</location>
        <topology evidence="2 19">Multi-pass membrane protein</topology>
    </subcellularLocation>
</comment>
<comment type="catalytic activity">
    <reaction evidence="17 19">
        <text>alpha-ribazole + adenosylcob(III)inamide-GDP = adenosylcob(III)alamin + GMP + H(+)</text>
        <dbReference type="Rhea" id="RHEA:16049"/>
        <dbReference type="ChEBI" id="CHEBI:10329"/>
        <dbReference type="ChEBI" id="CHEBI:15378"/>
        <dbReference type="ChEBI" id="CHEBI:18408"/>
        <dbReference type="ChEBI" id="CHEBI:58115"/>
        <dbReference type="ChEBI" id="CHEBI:60487"/>
        <dbReference type="EC" id="2.7.8.26"/>
    </reaction>
</comment>
<comment type="similarity">
    <text evidence="4 19">Belongs to the CobS family.</text>
</comment>
<evidence type="ECO:0000256" key="10">
    <source>
        <dbReference type="ARBA" id="ARBA00022692"/>
    </source>
</evidence>
<keyword evidence="10 19" id="KW-0812">Transmembrane</keyword>
<evidence type="ECO:0000313" key="21">
    <source>
        <dbReference type="Proteomes" id="UP000467132"/>
    </source>
</evidence>
<accession>A0A845QUE2</accession>
<evidence type="ECO:0000256" key="3">
    <source>
        <dbReference type="ARBA" id="ARBA00004663"/>
    </source>
</evidence>
<sequence>MMEGFILLLSFFTRIPVPYVEYTEEKYKKGIKYLPIIGLIIGIILFIFTFLEKFIHRPVLSLIIWIIYIWITGAIHLDGFSDTIDGIFSNRDKEKMLEIMKDSRIGAFGVIGIIILLISNITLTSYIDLKYILLVPILSRTLAIFSASISDYARESGMGKIFMDNINKKESSLALVFLGIITVVLFGVNAILPIVICILVSLYLTRYITKKIGGMTGDTIGFIIEITQIIFLFSIYILRSWI</sequence>
<keyword evidence="11 19" id="KW-0460">Magnesium</keyword>
<keyword evidence="21" id="KW-1185">Reference proteome</keyword>
<evidence type="ECO:0000256" key="15">
    <source>
        <dbReference type="ARBA" id="ARBA00032605"/>
    </source>
</evidence>
<evidence type="ECO:0000256" key="4">
    <source>
        <dbReference type="ARBA" id="ARBA00010561"/>
    </source>
</evidence>
<evidence type="ECO:0000256" key="7">
    <source>
        <dbReference type="ARBA" id="ARBA00022475"/>
    </source>
</evidence>
<dbReference type="EMBL" id="QXXA01000006">
    <property type="protein sequence ID" value="NBI06487.1"/>
    <property type="molecule type" value="Genomic_DNA"/>
</dbReference>
<comment type="catalytic activity">
    <reaction evidence="18 19">
        <text>alpha-ribazole 5'-phosphate + adenosylcob(III)inamide-GDP = adenosylcob(III)alamin 5'-phosphate + GMP + H(+)</text>
        <dbReference type="Rhea" id="RHEA:23560"/>
        <dbReference type="ChEBI" id="CHEBI:15378"/>
        <dbReference type="ChEBI" id="CHEBI:57918"/>
        <dbReference type="ChEBI" id="CHEBI:58115"/>
        <dbReference type="ChEBI" id="CHEBI:60487"/>
        <dbReference type="ChEBI" id="CHEBI:60493"/>
        <dbReference type="EC" id="2.7.8.26"/>
    </reaction>
</comment>
<evidence type="ECO:0000256" key="14">
    <source>
        <dbReference type="ARBA" id="ARBA00025228"/>
    </source>
</evidence>
<comment type="cofactor">
    <cofactor evidence="1 19">
        <name>Mg(2+)</name>
        <dbReference type="ChEBI" id="CHEBI:18420"/>
    </cofactor>
</comment>
<evidence type="ECO:0000256" key="6">
    <source>
        <dbReference type="ARBA" id="ARBA00015850"/>
    </source>
</evidence>
<gene>
    <name evidence="19 20" type="primary">cobS</name>
    <name evidence="20" type="ORF">D3Z33_06375</name>
</gene>